<sequence>MQCMTYLLHGLTHVRRAASPKGPAQWPKRIGFLLSDASITCQPRGKWQGKERIQGGRACLRRAIYLPAVVAARLNADMKAKYHELVANGKCKKLAITAVMRKLVVMANGLLLDGQNGLNCKLDQYGYSSLANKRLPGKEIVRTDLRPSAI</sequence>
<evidence type="ECO:0000313" key="1">
    <source>
        <dbReference type="EMBL" id="WIY24231.1"/>
    </source>
</evidence>
<dbReference type="KEGG" id="ppso:QPJ95_16735"/>
<evidence type="ECO:0008006" key="3">
    <source>
        <dbReference type="Google" id="ProtNLM"/>
    </source>
</evidence>
<dbReference type="AlphaFoldDB" id="A0A9Y2KY88"/>
<dbReference type="RefSeq" id="WP_286018146.1">
    <property type="nucleotide sequence ID" value="NZ_CP127247.1"/>
</dbReference>
<dbReference type="EMBL" id="CP127247">
    <property type="protein sequence ID" value="WIY24231.1"/>
    <property type="molecule type" value="Genomic_DNA"/>
</dbReference>
<gene>
    <name evidence="1" type="ORF">QPJ95_16735</name>
</gene>
<reference evidence="1 2" key="1">
    <citation type="submission" date="2023-06" db="EMBL/GenBank/DDBJ databases">
        <title>Parasedimentitalea psychrophila sp. nov., a psychrophilic bacterium isolated from deep-sea sediment.</title>
        <authorList>
            <person name="Li A."/>
        </authorList>
    </citation>
    <scope>NUCLEOTIDE SEQUENCE [LARGE SCALE GENOMIC DNA]</scope>
    <source>
        <strain evidence="1 2">QS115</strain>
    </source>
</reference>
<name>A0A9Y2KY88_9RHOB</name>
<organism evidence="1 2">
    <name type="scientific">Parasedimentitalea psychrophila</name>
    <dbReference type="NCBI Taxonomy" id="2997337"/>
    <lineage>
        <taxon>Bacteria</taxon>
        <taxon>Pseudomonadati</taxon>
        <taxon>Pseudomonadota</taxon>
        <taxon>Alphaproteobacteria</taxon>
        <taxon>Rhodobacterales</taxon>
        <taxon>Paracoccaceae</taxon>
        <taxon>Parasedimentitalea</taxon>
    </lineage>
</organism>
<proteinExistence type="predicted"/>
<dbReference type="Proteomes" id="UP001238334">
    <property type="component" value="Chromosome"/>
</dbReference>
<keyword evidence="2" id="KW-1185">Reference proteome</keyword>
<accession>A0A9Y2KY88</accession>
<protein>
    <recommendedName>
        <fullName evidence="3">Transposase</fullName>
    </recommendedName>
</protein>
<evidence type="ECO:0000313" key="2">
    <source>
        <dbReference type="Proteomes" id="UP001238334"/>
    </source>
</evidence>